<protein>
    <recommendedName>
        <fullName evidence="4">Lipoprotein</fullName>
    </recommendedName>
</protein>
<proteinExistence type="predicted"/>
<dbReference type="PROSITE" id="PS51257">
    <property type="entry name" value="PROKAR_LIPOPROTEIN"/>
    <property type="match status" value="1"/>
</dbReference>
<gene>
    <name evidence="2" type="ORF">GRI43_04795</name>
</gene>
<keyword evidence="3" id="KW-1185">Reference proteome</keyword>
<sequence>MTKTVHFLTAAAAAAVLSACSAEPDTDRTDLETATTDGEAAALAGALEPGDFMDLQLGAKIVGPQGDEVTGTLANAEGNFADIRSFVACPAGMDVCDPKTAPKGTVYTYVHVVYPGEDNKEDTGSGDGNDSSDIEQATAFKMLRPAHGFTGAVGYSKAEAMAAIGPKADVVISCLDGALIWSVNPGTAGDQWEQAEPLTFYWQSTLPPAGPAPVYAIDANYTEAKGPGPYPEATAGYEAGCNAPSTAR</sequence>
<evidence type="ECO:0008006" key="4">
    <source>
        <dbReference type="Google" id="ProtNLM"/>
    </source>
</evidence>
<dbReference type="EMBL" id="WTYP01000001">
    <property type="protein sequence ID" value="MXP46712.1"/>
    <property type="molecule type" value="Genomic_DNA"/>
</dbReference>
<reference evidence="2 3" key="1">
    <citation type="submission" date="2019-12" db="EMBL/GenBank/DDBJ databases">
        <title>Genomic-based taxomic classification of the family Erythrobacteraceae.</title>
        <authorList>
            <person name="Xu L."/>
        </authorList>
    </citation>
    <scope>NUCLEOTIDE SEQUENCE [LARGE SCALE GENOMIC DNA]</scope>
    <source>
        <strain evidence="2 3">SW-109</strain>
    </source>
</reference>
<keyword evidence="1" id="KW-0732">Signal</keyword>
<evidence type="ECO:0000313" key="3">
    <source>
        <dbReference type="Proteomes" id="UP000471435"/>
    </source>
</evidence>
<feature type="chain" id="PRO_5026052587" description="Lipoprotein" evidence="1">
    <location>
        <begin position="22"/>
        <end position="248"/>
    </location>
</feature>
<dbReference type="AlphaFoldDB" id="A0A6I4V422"/>
<dbReference type="RefSeq" id="WP_160729918.1">
    <property type="nucleotide sequence ID" value="NZ_WTYP01000001.1"/>
</dbReference>
<feature type="signal peptide" evidence="1">
    <location>
        <begin position="1"/>
        <end position="21"/>
    </location>
</feature>
<comment type="caution">
    <text evidence="2">The sequence shown here is derived from an EMBL/GenBank/DDBJ whole genome shotgun (WGS) entry which is preliminary data.</text>
</comment>
<dbReference type="OrthoDB" id="7063485at2"/>
<accession>A0A6I4V422</accession>
<evidence type="ECO:0000256" key="1">
    <source>
        <dbReference type="SAM" id="SignalP"/>
    </source>
</evidence>
<evidence type="ECO:0000313" key="2">
    <source>
        <dbReference type="EMBL" id="MXP46712.1"/>
    </source>
</evidence>
<dbReference type="Proteomes" id="UP000471435">
    <property type="component" value="Unassembled WGS sequence"/>
</dbReference>
<organism evidence="2 3">
    <name type="scientific">Pontixanthobacter luteolus</name>
    <dbReference type="NCBI Taxonomy" id="295089"/>
    <lineage>
        <taxon>Bacteria</taxon>
        <taxon>Pseudomonadati</taxon>
        <taxon>Pseudomonadota</taxon>
        <taxon>Alphaproteobacteria</taxon>
        <taxon>Sphingomonadales</taxon>
        <taxon>Erythrobacteraceae</taxon>
        <taxon>Pontixanthobacter</taxon>
    </lineage>
</organism>
<name>A0A6I4V422_9SPHN</name>